<name>A0A0C2JNX4_THEKT</name>
<protein>
    <submittedName>
        <fullName evidence="1">Uncharacterized protein</fullName>
    </submittedName>
</protein>
<dbReference type="AlphaFoldDB" id="A0A0C2JNX4"/>
<organism evidence="1 2">
    <name type="scientific">Thelohanellus kitauei</name>
    <name type="common">Myxosporean</name>
    <dbReference type="NCBI Taxonomy" id="669202"/>
    <lineage>
        <taxon>Eukaryota</taxon>
        <taxon>Metazoa</taxon>
        <taxon>Cnidaria</taxon>
        <taxon>Myxozoa</taxon>
        <taxon>Myxosporea</taxon>
        <taxon>Bivalvulida</taxon>
        <taxon>Platysporina</taxon>
        <taxon>Myxobolidae</taxon>
        <taxon>Thelohanellus</taxon>
    </lineage>
</organism>
<proteinExistence type="predicted"/>
<reference evidence="1 2" key="1">
    <citation type="journal article" date="2014" name="Genome Biol. Evol.">
        <title>The genome of the myxosporean Thelohanellus kitauei shows adaptations to nutrient acquisition within its fish host.</title>
        <authorList>
            <person name="Yang Y."/>
            <person name="Xiong J."/>
            <person name="Zhou Z."/>
            <person name="Huo F."/>
            <person name="Miao W."/>
            <person name="Ran C."/>
            <person name="Liu Y."/>
            <person name="Zhang J."/>
            <person name="Feng J."/>
            <person name="Wang M."/>
            <person name="Wang M."/>
            <person name="Wang L."/>
            <person name="Yao B."/>
        </authorList>
    </citation>
    <scope>NUCLEOTIDE SEQUENCE [LARGE SCALE GENOMIC DNA]</scope>
    <source>
        <strain evidence="1">Wuqing</strain>
    </source>
</reference>
<gene>
    <name evidence="1" type="ORF">RF11_14679</name>
</gene>
<sequence length="139" mass="16778">MNLARFQALENLRRHYNESDYRFLHDNLVRYFKEQNIVVLVERILHMFSEYLIGQVERVVEKRHLAIFHGYVNVFRNPNFLETEPNINFVKCRCLAKSIYQLPCGDFLCDKCYMYSCLASTRCKFCDRKFQTIEVNEML</sequence>
<dbReference type="Proteomes" id="UP000031668">
    <property type="component" value="Unassembled WGS sequence"/>
</dbReference>
<evidence type="ECO:0000313" key="1">
    <source>
        <dbReference type="EMBL" id="KII71053.1"/>
    </source>
</evidence>
<accession>A0A0C2JNX4</accession>
<evidence type="ECO:0000313" key="2">
    <source>
        <dbReference type="Proteomes" id="UP000031668"/>
    </source>
</evidence>
<keyword evidence="2" id="KW-1185">Reference proteome</keyword>
<comment type="caution">
    <text evidence="1">The sequence shown here is derived from an EMBL/GenBank/DDBJ whole genome shotgun (WGS) entry which is preliminary data.</text>
</comment>
<dbReference type="EMBL" id="JWZT01001867">
    <property type="protein sequence ID" value="KII71053.1"/>
    <property type="molecule type" value="Genomic_DNA"/>
</dbReference>